<name>A0ABP9UJZ2_9BACT</name>
<sequence length="985" mass="105650">MRPFLFMKAAFELCSLIVLTTAGVLGQEMLVPPYSLHSLTAMDGSIQTSLVFKSLPGVVYQFEDSEDLIHWSPVGDPFYSLGHEHACSLLETAPPPPPETPGGDPPTPATATPPVYTALVLCPASDGGAVVKWRSLDSQALLSQHTEISLDPAWAMVPLYFREFDGHSFFILHQMAEVPAPDDQVELTGADALMWSTFLAALPAMNSEVASSYQLSLAAPPPAPPLPGVSRFLRVRADGSVDTDGDGTPDWMEFAYEPDPAHPDGPVGDPFNQDTDSDGVPDGLNLDFDKDGAPDVEDAVASDPSIYWQRSSAPKFAVFPLPAPGEHRILHAGNDGAVLYEHGVWTEGEFQALNLSGTGVEWAEARAMNSKGQILGIGRVAPPPELPQGMPRMMWWPTRDSDPLPIEKAIGSGSTIFPNYTEALAANHIHHETILDDEGGFFAGLILRTDDGVNSATEEHQGNHYWLLPGQGGELRPVELKEGESTLGALGSWWTDYSSDRVTTRWTGTHGDEEFNGHIREVIPLPDGGFAAIRDYISPAVLVCPPGSGAWKNSQALSHFDDVSSQGWAMSTVGDFWANGISYRWPESAPGIPDSWRWVSPQSMTTGGALLVTRPSESDSAQEDHALGIPIEVEDQEFATGVDAVSVTSSEPGEACEDRLWIMAPAGGTNTFHLRTTAAPHSQLKLASPGGFTFGSGPETTIASAITTPTASAPEEAESQDFLVTIKSGNAASLSKPLGVKVMKKRTVKVAVWRVAYDDGTPGGAPPTEVTDAEIKERLDDVFEPQINVTFEMVPKNLPGPVNFELPVGWGEGSFDTTAHYFGLEAHEVRDACPRDPDVHINVYLIGACRMIYAHILDSGTGTLSKDHAAAVAIANHEFDGAQNPNGLECWVMGDSMHYSKGDILDTIAHEIGHCLVGPGHPDETRVSIITGEPIAKGPAPLPGTNRVQRLMCSGSLRKKDGSSKLLVKGEWDAADERLGGILSQ</sequence>
<dbReference type="InterPro" id="IPR028974">
    <property type="entry name" value="TSP_type-3_rpt"/>
</dbReference>
<evidence type="ECO:0008006" key="4">
    <source>
        <dbReference type="Google" id="ProtNLM"/>
    </source>
</evidence>
<comment type="caution">
    <text evidence="2">The sequence shown here is derived from an EMBL/GenBank/DDBJ whole genome shotgun (WGS) entry which is preliminary data.</text>
</comment>
<reference evidence="2 3" key="1">
    <citation type="submission" date="2024-02" db="EMBL/GenBank/DDBJ databases">
        <title>Haloferula sargassicola NBRC 104335.</title>
        <authorList>
            <person name="Ichikawa N."/>
            <person name="Katano-Makiyama Y."/>
            <person name="Hidaka K."/>
        </authorList>
    </citation>
    <scope>NUCLEOTIDE SEQUENCE [LARGE SCALE GENOMIC DNA]</scope>
    <source>
        <strain evidence="2 3">NBRC 104335</strain>
    </source>
</reference>
<gene>
    <name evidence="2" type="ORF">Hsar01_00231</name>
</gene>
<organism evidence="2 3">
    <name type="scientific">Haloferula sargassicola</name>
    <dbReference type="NCBI Taxonomy" id="490096"/>
    <lineage>
        <taxon>Bacteria</taxon>
        <taxon>Pseudomonadati</taxon>
        <taxon>Verrucomicrobiota</taxon>
        <taxon>Verrucomicrobiia</taxon>
        <taxon>Verrucomicrobiales</taxon>
        <taxon>Verrucomicrobiaceae</taxon>
        <taxon>Haloferula</taxon>
    </lineage>
</organism>
<protein>
    <recommendedName>
        <fullName evidence="4">Calx-beta domain-containing protein</fullName>
    </recommendedName>
</protein>
<dbReference type="SUPFAM" id="SSF103647">
    <property type="entry name" value="TSP type-3 repeat"/>
    <property type="match status" value="1"/>
</dbReference>
<proteinExistence type="predicted"/>
<keyword evidence="3" id="KW-1185">Reference proteome</keyword>
<feature type="compositionally biased region" description="Pro residues" evidence="1">
    <location>
        <begin position="93"/>
        <end position="108"/>
    </location>
</feature>
<feature type="region of interest" description="Disordered" evidence="1">
    <location>
        <begin position="239"/>
        <end position="278"/>
    </location>
</feature>
<accession>A0ABP9UJZ2</accession>
<evidence type="ECO:0000256" key="1">
    <source>
        <dbReference type="SAM" id="MobiDB-lite"/>
    </source>
</evidence>
<evidence type="ECO:0000313" key="3">
    <source>
        <dbReference type="Proteomes" id="UP001476282"/>
    </source>
</evidence>
<dbReference type="EMBL" id="BAABRI010000001">
    <property type="protein sequence ID" value="GAA5481026.1"/>
    <property type="molecule type" value="Genomic_DNA"/>
</dbReference>
<evidence type="ECO:0000313" key="2">
    <source>
        <dbReference type="EMBL" id="GAA5481026.1"/>
    </source>
</evidence>
<dbReference type="Proteomes" id="UP001476282">
    <property type="component" value="Unassembled WGS sequence"/>
</dbReference>
<dbReference type="Gene3D" id="4.10.1080.10">
    <property type="entry name" value="TSP type-3 repeat"/>
    <property type="match status" value="1"/>
</dbReference>
<feature type="region of interest" description="Disordered" evidence="1">
    <location>
        <begin position="89"/>
        <end position="110"/>
    </location>
</feature>